<comment type="caution">
    <text evidence="1">The sequence shown here is derived from an EMBL/GenBank/DDBJ whole genome shotgun (WGS) entry which is preliminary data.</text>
</comment>
<proteinExistence type="predicted"/>
<organism evidence="1 2">
    <name type="scientific">Acanthoscelides obtectus</name>
    <name type="common">Bean weevil</name>
    <name type="synonym">Bruchus obtectus</name>
    <dbReference type="NCBI Taxonomy" id="200917"/>
    <lineage>
        <taxon>Eukaryota</taxon>
        <taxon>Metazoa</taxon>
        <taxon>Ecdysozoa</taxon>
        <taxon>Arthropoda</taxon>
        <taxon>Hexapoda</taxon>
        <taxon>Insecta</taxon>
        <taxon>Pterygota</taxon>
        <taxon>Neoptera</taxon>
        <taxon>Endopterygota</taxon>
        <taxon>Coleoptera</taxon>
        <taxon>Polyphaga</taxon>
        <taxon>Cucujiformia</taxon>
        <taxon>Chrysomeloidea</taxon>
        <taxon>Chrysomelidae</taxon>
        <taxon>Bruchinae</taxon>
        <taxon>Bruchini</taxon>
        <taxon>Acanthoscelides</taxon>
    </lineage>
</organism>
<keyword evidence="2" id="KW-1185">Reference proteome</keyword>
<accession>A0A9P0KK64</accession>
<name>A0A9P0KK64_ACAOB</name>
<dbReference type="AlphaFoldDB" id="A0A9P0KK64"/>
<dbReference type="EMBL" id="CAKOFQ010006863">
    <property type="protein sequence ID" value="CAH1977703.1"/>
    <property type="molecule type" value="Genomic_DNA"/>
</dbReference>
<sequence>MGVSTAIITPHEGPLNM</sequence>
<evidence type="ECO:0000313" key="1">
    <source>
        <dbReference type="EMBL" id="CAH1977703.1"/>
    </source>
</evidence>
<evidence type="ECO:0000313" key="2">
    <source>
        <dbReference type="Proteomes" id="UP001152888"/>
    </source>
</evidence>
<gene>
    <name evidence="1" type="ORF">ACAOBT_LOCUS12832</name>
</gene>
<reference evidence="1" key="1">
    <citation type="submission" date="2022-03" db="EMBL/GenBank/DDBJ databases">
        <authorList>
            <person name="Sayadi A."/>
        </authorList>
    </citation>
    <scope>NUCLEOTIDE SEQUENCE</scope>
</reference>
<dbReference type="Proteomes" id="UP001152888">
    <property type="component" value="Unassembled WGS sequence"/>
</dbReference>
<protein>
    <submittedName>
        <fullName evidence="1">Uncharacterized protein</fullName>
    </submittedName>
</protein>